<dbReference type="RefSeq" id="WP_157185813.1">
    <property type="nucleotide sequence ID" value="NZ_JACHIT010000002.1"/>
</dbReference>
<dbReference type="EMBL" id="JACHIT010000002">
    <property type="protein sequence ID" value="MBB5916543.1"/>
    <property type="molecule type" value="Genomic_DNA"/>
</dbReference>
<accession>A0A7W9PIX4</accession>
<keyword evidence="1" id="KW-0472">Membrane</keyword>
<dbReference type="PANTHER" id="PTHR42305">
    <property type="entry name" value="MEMBRANE PROTEIN RV1733C-RELATED"/>
    <property type="match status" value="1"/>
</dbReference>
<sequence>MTLRLWRVQPWSGNRLMRVSDRLEGVLRIVAAMVMLAAVPVAGAAGTAHYTAAVGEVRAENAAKTGVTAIVVEDPVLMPAVSVKDEGGERFEARVRWTHAGTTGEATREVSVKVRPGDGVPMWIGPDGRPTAPPLPGNAAAARGIGFGVGLLVQVWAGALAVVAVTRCVLGSRNRERWAQEWRTVSRPIGHDKP</sequence>
<keyword evidence="3" id="KW-1185">Reference proteome</keyword>
<reference evidence="2 3" key="1">
    <citation type="submission" date="2020-08" db="EMBL/GenBank/DDBJ databases">
        <title>Sequencing the genomes of 1000 actinobacteria strains.</title>
        <authorList>
            <person name="Klenk H.-P."/>
        </authorList>
    </citation>
    <scope>NUCLEOTIDE SEQUENCE [LARGE SCALE GENOMIC DNA]</scope>
    <source>
        <strain evidence="2 3">DSM 43582</strain>
    </source>
</reference>
<organism evidence="2 3">
    <name type="scientific">Nocardia transvalensis</name>
    <dbReference type="NCBI Taxonomy" id="37333"/>
    <lineage>
        <taxon>Bacteria</taxon>
        <taxon>Bacillati</taxon>
        <taxon>Actinomycetota</taxon>
        <taxon>Actinomycetes</taxon>
        <taxon>Mycobacteriales</taxon>
        <taxon>Nocardiaceae</taxon>
        <taxon>Nocardia</taxon>
    </lineage>
</organism>
<keyword evidence="1" id="KW-1133">Transmembrane helix</keyword>
<protein>
    <submittedName>
        <fullName evidence="2">Uncharacterized protein</fullName>
    </submittedName>
</protein>
<dbReference type="PANTHER" id="PTHR42305:SF1">
    <property type="entry name" value="MEMBRANE PROTEIN RV1733C-RELATED"/>
    <property type="match status" value="1"/>
</dbReference>
<evidence type="ECO:0000256" key="1">
    <source>
        <dbReference type="SAM" id="Phobius"/>
    </source>
</evidence>
<gene>
    <name evidence="2" type="ORF">BJY24_005455</name>
</gene>
<dbReference type="Proteomes" id="UP000540412">
    <property type="component" value="Unassembled WGS sequence"/>
</dbReference>
<proteinExistence type="predicted"/>
<evidence type="ECO:0000313" key="3">
    <source>
        <dbReference type="Proteomes" id="UP000540412"/>
    </source>
</evidence>
<name>A0A7W9PIX4_9NOCA</name>
<evidence type="ECO:0000313" key="2">
    <source>
        <dbReference type="EMBL" id="MBB5916543.1"/>
    </source>
</evidence>
<keyword evidence="1" id="KW-0812">Transmembrane</keyword>
<feature type="transmembrane region" description="Helical" evidence="1">
    <location>
        <begin position="25"/>
        <end position="45"/>
    </location>
</feature>
<feature type="transmembrane region" description="Helical" evidence="1">
    <location>
        <begin position="145"/>
        <end position="170"/>
    </location>
</feature>
<dbReference type="AlphaFoldDB" id="A0A7W9PIX4"/>
<dbReference type="InterPro" id="IPR039708">
    <property type="entry name" value="MT1774/Rv1733c-like"/>
</dbReference>
<comment type="caution">
    <text evidence="2">The sequence shown here is derived from an EMBL/GenBank/DDBJ whole genome shotgun (WGS) entry which is preliminary data.</text>
</comment>